<dbReference type="HAMAP" id="MF_00240">
    <property type="entry name" value="LolA"/>
    <property type="match status" value="1"/>
</dbReference>
<reference evidence="9" key="1">
    <citation type="submission" date="2018-06" db="EMBL/GenBank/DDBJ databases">
        <authorList>
            <person name="Zhirakovskaya E."/>
        </authorList>
    </citation>
    <scope>NUCLEOTIDE SEQUENCE</scope>
</reference>
<comment type="subcellular location">
    <subcellularLocation>
        <location evidence="1">Periplasm</location>
    </subcellularLocation>
</comment>
<dbReference type="CDD" id="cd16325">
    <property type="entry name" value="LolA"/>
    <property type="match status" value="1"/>
</dbReference>
<comment type="subunit">
    <text evidence="3">Monomer.</text>
</comment>
<dbReference type="InterPro" id="IPR029046">
    <property type="entry name" value="LolA/LolB/LppX"/>
</dbReference>
<dbReference type="Pfam" id="PF03548">
    <property type="entry name" value="LolA"/>
    <property type="match status" value="1"/>
</dbReference>
<dbReference type="Gene3D" id="2.50.20.10">
    <property type="entry name" value="Lipoprotein localisation LolA/LolB/LppX"/>
    <property type="match status" value="1"/>
</dbReference>
<evidence type="ECO:0000256" key="6">
    <source>
        <dbReference type="ARBA" id="ARBA00022764"/>
    </source>
</evidence>
<evidence type="ECO:0000256" key="3">
    <source>
        <dbReference type="ARBA" id="ARBA00011245"/>
    </source>
</evidence>
<evidence type="ECO:0000256" key="5">
    <source>
        <dbReference type="ARBA" id="ARBA00022448"/>
    </source>
</evidence>
<dbReference type="GO" id="GO:0044874">
    <property type="term" value="P:lipoprotein localization to outer membrane"/>
    <property type="evidence" value="ECO:0007669"/>
    <property type="project" value="TreeGrafter"/>
</dbReference>
<accession>A0A3B1B7W9</accession>
<comment type="similarity">
    <text evidence="2">Belongs to the LolA family.</text>
</comment>
<dbReference type="GO" id="GO:0042953">
    <property type="term" value="P:lipoprotein transport"/>
    <property type="evidence" value="ECO:0007669"/>
    <property type="project" value="InterPro"/>
</dbReference>
<gene>
    <name evidence="9" type="ORF">MNBD_GAMMA25-1866</name>
</gene>
<evidence type="ECO:0000256" key="4">
    <source>
        <dbReference type="ARBA" id="ARBA00014035"/>
    </source>
</evidence>
<dbReference type="PANTHER" id="PTHR35869:SF1">
    <property type="entry name" value="OUTER-MEMBRANE LIPOPROTEIN CARRIER PROTEIN"/>
    <property type="match status" value="1"/>
</dbReference>
<name>A0A3B1B7W9_9ZZZZ</name>
<dbReference type="InterPro" id="IPR018323">
    <property type="entry name" value="OM_lipoprot_carrier_LolA_Pbac"/>
</dbReference>
<dbReference type="NCBIfam" id="TIGR00547">
    <property type="entry name" value="lolA"/>
    <property type="match status" value="1"/>
</dbReference>
<dbReference type="PANTHER" id="PTHR35869">
    <property type="entry name" value="OUTER-MEMBRANE LIPOPROTEIN CARRIER PROTEIN"/>
    <property type="match status" value="1"/>
</dbReference>
<evidence type="ECO:0000256" key="7">
    <source>
        <dbReference type="ARBA" id="ARBA00022927"/>
    </source>
</evidence>
<organism evidence="9">
    <name type="scientific">hydrothermal vent metagenome</name>
    <dbReference type="NCBI Taxonomy" id="652676"/>
    <lineage>
        <taxon>unclassified sequences</taxon>
        <taxon>metagenomes</taxon>
        <taxon>ecological metagenomes</taxon>
    </lineage>
</organism>
<evidence type="ECO:0000256" key="2">
    <source>
        <dbReference type="ARBA" id="ARBA00007615"/>
    </source>
</evidence>
<proteinExistence type="inferred from homology"/>
<sequence>MLLCLSSAQASSLDDFFAHTRNFNARFTQTQFDADQKLIQSSSGNIQVQRPDKFRLQYNKPYQQLYLADGKKLWSYDEDLEQIIVKPQTEALANSPAMILSNVKILRDHYQVSHQGQEQGMDWFKLKPLQSDGGFESVFLAFKNNQLSVMEMLDSFGQTTRLEFTDMKVNNSMKPETFKFIPPKGVDVIGQ</sequence>
<evidence type="ECO:0000256" key="8">
    <source>
        <dbReference type="ARBA" id="ARBA00023186"/>
    </source>
</evidence>
<dbReference type="GO" id="GO:0030288">
    <property type="term" value="C:outer membrane-bounded periplasmic space"/>
    <property type="evidence" value="ECO:0007669"/>
    <property type="project" value="TreeGrafter"/>
</dbReference>
<dbReference type="EMBL" id="UOFY01000008">
    <property type="protein sequence ID" value="VAX06410.1"/>
    <property type="molecule type" value="Genomic_DNA"/>
</dbReference>
<evidence type="ECO:0000256" key="1">
    <source>
        <dbReference type="ARBA" id="ARBA00004418"/>
    </source>
</evidence>
<keyword evidence="8" id="KW-0143">Chaperone</keyword>
<keyword evidence="6" id="KW-0574">Periplasm</keyword>
<evidence type="ECO:0000313" key="9">
    <source>
        <dbReference type="EMBL" id="VAX06410.1"/>
    </source>
</evidence>
<keyword evidence="5" id="KW-0813">Transport</keyword>
<keyword evidence="9" id="KW-0449">Lipoprotein</keyword>
<dbReference type="InterPro" id="IPR004564">
    <property type="entry name" value="OM_lipoprot_carrier_LolA-like"/>
</dbReference>
<dbReference type="AlphaFoldDB" id="A0A3B1B7W9"/>
<keyword evidence="7" id="KW-0653">Protein transport</keyword>
<protein>
    <recommendedName>
        <fullName evidence="4">Outer-membrane lipoprotein carrier protein</fullName>
    </recommendedName>
</protein>
<dbReference type="SUPFAM" id="SSF89392">
    <property type="entry name" value="Prokaryotic lipoproteins and lipoprotein localization factors"/>
    <property type="match status" value="1"/>
</dbReference>